<sequence>MSEKSKLKVWSRFQVEKNGSVIKFRIQDAPADRKEDVFDFIMTHLLRDEAFHKAAGIVNNDEAKAEFMEISKIYYEEQPHHISICCIDDDSDTVGEIIGLSIVIVSKNTDNFDDFAKQLQIKTKEMKNLFGAAKVLFEYKGSKNDYAKSHEGRGVVVRPDYRRMGIANEFIRLRKSLCIEHSLPMTCAWMTSIGTQKASEKNGWKTFAEVSVDELEQKTGLIFDTRIFKNDEAVAEYRTFISNYYDASPIHITVCCLDDDSKTIDILGLSMMCEFKDQAEKVDLKMIEKKTKEVQDFFHILKVTSDIKIKDYQSFFEGRGIIVRPDQRGLGMASEFVRLRKEICIDRNIEMTCAWMTSIGTQKAAEKHKWKTFYELPVEELEKKSGLAFDVNVSIFKLMYTTRN</sequence>
<dbReference type="Gene3D" id="3.40.630.30">
    <property type="match status" value="2"/>
</dbReference>
<reference evidence="1" key="1">
    <citation type="submission" date="2021-09" db="EMBL/GenBank/DDBJ databases">
        <authorList>
            <person name="Martin H S."/>
        </authorList>
    </citation>
    <scope>NUCLEOTIDE SEQUENCE</scope>
</reference>
<dbReference type="EMBL" id="CAKASE010000082">
    <property type="protein sequence ID" value="CAG9584811.1"/>
    <property type="molecule type" value="Genomic_DNA"/>
</dbReference>
<dbReference type="PANTHER" id="PTHR20905">
    <property type="entry name" value="N-ACETYLTRANSFERASE-RELATED"/>
    <property type="match status" value="1"/>
</dbReference>
<keyword evidence="2" id="KW-1185">Reference proteome</keyword>
<dbReference type="GO" id="GO:0008080">
    <property type="term" value="F:N-acetyltransferase activity"/>
    <property type="evidence" value="ECO:0007669"/>
    <property type="project" value="TreeGrafter"/>
</dbReference>
<dbReference type="AlphaFoldDB" id="A0A8J2R7I7"/>
<dbReference type="OrthoDB" id="7200114at2759"/>
<evidence type="ECO:0000313" key="2">
    <source>
        <dbReference type="Proteomes" id="UP000789524"/>
    </source>
</evidence>
<proteinExistence type="predicted"/>
<evidence type="ECO:0000313" key="1">
    <source>
        <dbReference type="EMBL" id="CAG9584811.1"/>
    </source>
</evidence>
<comment type="caution">
    <text evidence="1">The sequence shown here is derived from an EMBL/GenBank/DDBJ whole genome shotgun (WGS) entry which is preliminary data.</text>
</comment>
<dbReference type="SUPFAM" id="SSF55729">
    <property type="entry name" value="Acyl-CoA N-acyltransferases (Nat)"/>
    <property type="match status" value="1"/>
</dbReference>
<dbReference type="PANTHER" id="PTHR20905:SF32">
    <property type="entry name" value="ARYLALKYLAMINE N-ACETYLTRANSFERASE-LIKE 7, ISOFORM A"/>
    <property type="match status" value="1"/>
</dbReference>
<dbReference type="InterPro" id="IPR016181">
    <property type="entry name" value="Acyl_CoA_acyltransferase"/>
</dbReference>
<organism evidence="1 2">
    <name type="scientific">Danaus chrysippus</name>
    <name type="common">African queen</name>
    <dbReference type="NCBI Taxonomy" id="151541"/>
    <lineage>
        <taxon>Eukaryota</taxon>
        <taxon>Metazoa</taxon>
        <taxon>Ecdysozoa</taxon>
        <taxon>Arthropoda</taxon>
        <taxon>Hexapoda</taxon>
        <taxon>Insecta</taxon>
        <taxon>Pterygota</taxon>
        <taxon>Neoptera</taxon>
        <taxon>Endopterygota</taxon>
        <taxon>Lepidoptera</taxon>
        <taxon>Glossata</taxon>
        <taxon>Ditrysia</taxon>
        <taxon>Papilionoidea</taxon>
        <taxon>Nymphalidae</taxon>
        <taxon>Danainae</taxon>
        <taxon>Danaini</taxon>
        <taxon>Danaina</taxon>
        <taxon>Danaus</taxon>
        <taxon>Anosia</taxon>
    </lineage>
</organism>
<accession>A0A8J2R7I7</accession>
<protein>
    <submittedName>
        <fullName evidence="1">(African queen) hypothetical protein</fullName>
    </submittedName>
</protein>
<name>A0A8J2R7I7_9NEOP</name>
<dbReference type="Proteomes" id="UP000789524">
    <property type="component" value="Unassembled WGS sequence"/>
</dbReference>
<gene>
    <name evidence="1" type="ORF">DCHRY22_LOCUS15329</name>
</gene>